<evidence type="ECO:0000256" key="2">
    <source>
        <dbReference type="ARBA" id="ARBA00009187"/>
    </source>
</evidence>
<dbReference type="GO" id="GO:0032541">
    <property type="term" value="C:cortical endoplasmic reticulum"/>
    <property type="evidence" value="ECO:0007669"/>
    <property type="project" value="TreeGrafter"/>
</dbReference>
<evidence type="ECO:0000256" key="1">
    <source>
        <dbReference type="ARBA" id="ARBA00004477"/>
    </source>
</evidence>
<name>A0A1Z5JVW3_FISSO</name>
<evidence type="ECO:0000256" key="5">
    <source>
        <dbReference type="ARBA" id="ARBA00022824"/>
    </source>
</evidence>
<keyword evidence="6" id="KW-1133">Transmembrane helix</keyword>
<dbReference type="OrthoDB" id="49110at2759"/>
<dbReference type="EMBL" id="BDSP01000124">
    <property type="protein sequence ID" value="GAX18177.1"/>
    <property type="molecule type" value="Genomic_DNA"/>
</dbReference>
<evidence type="ECO:0000256" key="10">
    <source>
        <dbReference type="RuleBase" id="RU368065"/>
    </source>
</evidence>
<dbReference type="PANTHER" id="PTHR14467:SF0">
    <property type="entry name" value="PROTEIN ARV1"/>
    <property type="match status" value="1"/>
</dbReference>
<dbReference type="GO" id="GO:0005794">
    <property type="term" value="C:Golgi apparatus"/>
    <property type="evidence" value="ECO:0007669"/>
    <property type="project" value="TreeGrafter"/>
</dbReference>
<dbReference type="AlphaFoldDB" id="A0A1Z5JVW3"/>
<evidence type="ECO:0000256" key="8">
    <source>
        <dbReference type="ARBA" id="ARBA00023098"/>
    </source>
</evidence>
<sequence>MADVSAPTHRYQCIYCSTPCDALYRVYGVSATQTIKLSRCTHCQRDVDPYCERELMLVILDCLLFREEAYRHFLFHRYRDLQLNTRESKILLLLASSCLRAYVISVAEHGDLEENVARWLIYFLQQTILSGIVYFLQSQCIFGCILTLAKGSNEFSPLLESCGEGATNELFTQIDLSLLLPTACHVATIFVQIWEDSDTVRLMGSCLILAYQWFALNTIVRGRLGVSSSCSKTVMVTIVFVLSLLVRDVALELIRLTWSEVPSTICAGVELKIGNLWLPFLASKELKIPQLCLS</sequence>
<dbReference type="PANTHER" id="PTHR14467">
    <property type="entry name" value="ARV1"/>
    <property type="match status" value="1"/>
</dbReference>
<evidence type="ECO:0000313" key="11">
    <source>
        <dbReference type="EMBL" id="GAX18177.1"/>
    </source>
</evidence>
<dbReference type="GO" id="GO:0016125">
    <property type="term" value="P:sterol metabolic process"/>
    <property type="evidence" value="ECO:0007669"/>
    <property type="project" value="UniProtKB-UniRule"/>
</dbReference>
<keyword evidence="3 10" id="KW-0813">Transport</keyword>
<dbReference type="Proteomes" id="UP000198406">
    <property type="component" value="Unassembled WGS sequence"/>
</dbReference>
<evidence type="ECO:0000256" key="9">
    <source>
        <dbReference type="ARBA" id="ARBA00023136"/>
    </source>
</evidence>
<dbReference type="GO" id="GO:0097036">
    <property type="term" value="P:regulation of plasma membrane sterol distribution"/>
    <property type="evidence" value="ECO:0007669"/>
    <property type="project" value="UniProtKB-UniRule"/>
</dbReference>
<reference evidence="11 12" key="1">
    <citation type="journal article" date="2015" name="Plant Cell">
        <title>Oil accumulation by the oleaginous diatom Fistulifera solaris as revealed by the genome and transcriptome.</title>
        <authorList>
            <person name="Tanaka T."/>
            <person name="Maeda Y."/>
            <person name="Veluchamy A."/>
            <person name="Tanaka M."/>
            <person name="Abida H."/>
            <person name="Marechal E."/>
            <person name="Bowler C."/>
            <person name="Muto M."/>
            <person name="Sunaga Y."/>
            <person name="Tanaka M."/>
            <person name="Yoshino T."/>
            <person name="Taniguchi T."/>
            <person name="Fukuda Y."/>
            <person name="Nemoto M."/>
            <person name="Matsumoto M."/>
            <person name="Wong P.S."/>
            <person name="Aburatani S."/>
            <person name="Fujibuchi W."/>
        </authorList>
    </citation>
    <scope>NUCLEOTIDE SEQUENCE [LARGE SCALE GENOMIC DNA]</scope>
    <source>
        <strain evidence="11 12">JPCC DA0580</strain>
    </source>
</reference>
<dbReference type="GO" id="GO:0032366">
    <property type="term" value="P:intracellular sterol transport"/>
    <property type="evidence" value="ECO:0007669"/>
    <property type="project" value="UniProtKB-UniRule"/>
</dbReference>
<dbReference type="GO" id="GO:0005789">
    <property type="term" value="C:endoplasmic reticulum membrane"/>
    <property type="evidence" value="ECO:0007669"/>
    <property type="project" value="UniProtKB-SubCell"/>
</dbReference>
<keyword evidence="8 10" id="KW-0443">Lipid metabolism</keyword>
<keyword evidence="9" id="KW-0472">Membrane</keyword>
<evidence type="ECO:0000256" key="6">
    <source>
        <dbReference type="ARBA" id="ARBA00022989"/>
    </source>
</evidence>
<comment type="function">
    <text evidence="10">Mediator of sterol homeostasis involved in sterol uptake, trafficking and distribution into membranes.</text>
</comment>
<comment type="caution">
    <text evidence="11">The sequence shown here is derived from an EMBL/GenBank/DDBJ whole genome shotgun (WGS) entry which is preliminary data.</text>
</comment>
<keyword evidence="10" id="KW-0746">Sphingolipid metabolism</keyword>
<organism evidence="11 12">
    <name type="scientific">Fistulifera solaris</name>
    <name type="common">Oleaginous diatom</name>
    <dbReference type="NCBI Taxonomy" id="1519565"/>
    <lineage>
        <taxon>Eukaryota</taxon>
        <taxon>Sar</taxon>
        <taxon>Stramenopiles</taxon>
        <taxon>Ochrophyta</taxon>
        <taxon>Bacillariophyta</taxon>
        <taxon>Bacillariophyceae</taxon>
        <taxon>Bacillariophycidae</taxon>
        <taxon>Naviculales</taxon>
        <taxon>Naviculaceae</taxon>
        <taxon>Fistulifera</taxon>
    </lineage>
</organism>
<evidence type="ECO:0000313" key="12">
    <source>
        <dbReference type="Proteomes" id="UP000198406"/>
    </source>
</evidence>
<keyword evidence="7 10" id="KW-0445">Lipid transport</keyword>
<dbReference type="Pfam" id="PF04161">
    <property type="entry name" value="Arv1"/>
    <property type="match status" value="1"/>
</dbReference>
<evidence type="ECO:0000256" key="4">
    <source>
        <dbReference type="ARBA" id="ARBA00022692"/>
    </source>
</evidence>
<accession>A0A1Z5JVW3</accession>
<dbReference type="InParanoid" id="A0A1Z5JVW3"/>
<evidence type="ECO:0000256" key="3">
    <source>
        <dbReference type="ARBA" id="ARBA00022448"/>
    </source>
</evidence>
<keyword evidence="4" id="KW-0812">Transmembrane</keyword>
<comment type="subcellular location">
    <subcellularLocation>
        <location evidence="1 10">Endoplasmic reticulum membrane</location>
        <topology evidence="1 10">Multi-pass membrane protein</topology>
    </subcellularLocation>
</comment>
<dbReference type="InterPro" id="IPR007290">
    <property type="entry name" value="Arv1"/>
</dbReference>
<dbReference type="GO" id="GO:0006665">
    <property type="term" value="P:sphingolipid metabolic process"/>
    <property type="evidence" value="ECO:0007669"/>
    <property type="project" value="UniProtKB-UniRule"/>
</dbReference>
<comment type="function">
    <text evidence="10">Regulates also the sphingolipid metabolism.</text>
</comment>
<keyword evidence="5 10" id="KW-0256">Endoplasmic reticulum</keyword>
<comment type="similarity">
    <text evidence="2 10">Belongs to the ARV1 family.</text>
</comment>
<evidence type="ECO:0000256" key="7">
    <source>
        <dbReference type="ARBA" id="ARBA00023055"/>
    </source>
</evidence>
<protein>
    <recommendedName>
        <fullName evidence="10">Protein ARV</fullName>
    </recommendedName>
</protein>
<gene>
    <name evidence="11" type="ORF">FisN_25Hh161</name>
</gene>
<proteinExistence type="inferred from homology"/>
<keyword evidence="12" id="KW-1185">Reference proteome</keyword>